<dbReference type="EMBL" id="JAQQLI010000087">
    <property type="protein sequence ID" value="MDC7789716.1"/>
    <property type="molecule type" value="Genomic_DNA"/>
</dbReference>
<accession>A0ABT5JJD6</accession>
<evidence type="ECO:0008006" key="3">
    <source>
        <dbReference type="Google" id="ProtNLM"/>
    </source>
</evidence>
<proteinExistence type="predicted"/>
<dbReference type="Gene3D" id="2.60.120.10">
    <property type="entry name" value="Jelly Rolls"/>
    <property type="match status" value="2"/>
</dbReference>
<evidence type="ECO:0000313" key="1">
    <source>
        <dbReference type="EMBL" id="MDC7789716.1"/>
    </source>
</evidence>
<dbReference type="InterPro" id="IPR014710">
    <property type="entry name" value="RmlC-like_jellyroll"/>
</dbReference>
<reference evidence="1" key="2">
    <citation type="submission" date="2023-02" db="EMBL/GenBank/DDBJ databases">
        <authorList>
            <person name="Rayyan A."/>
            <person name="Meyer T."/>
            <person name="Kyndt J.A."/>
        </authorList>
    </citation>
    <scope>NUCLEOTIDE SEQUENCE</scope>
    <source>
        <strain evidence="1">DSM 9987</strain>
    </source>
</reference>
<reference evidence="1" key="1">
    <citation type="journal article" date="2023" name="Microbiol Resour">
        <title>Genome Sequences of Rhodoplanes serenus and Two Thermotolerant Strains, Rhodoplanes tepidamans and 'Rhodoplanes cryptolactis,' Further Refine the Genus.</title>
        <authorList>
            <person name="Rayyan A.A."/>
            <person name="Kyndt J.A."/>
        </authorList>
    </citation>
    <scope>NUCLEOTIDE SEQUENCE</scope>
    <source>
        <strain evidence="1">DSM 9987</strain>
    </source>
</reference>
<dbReference type="PANTHER" id="PTHR40112">
    <property type="entry name" value="H2HPP ISOMERASE"/>
    <property type="match status" value="1"/>
</dbReference>
<gene>
    <name evidence="1" type="ORF">PQJ73_28890</name>
</gene>
<dbReference type="SUPFAM" id="SSF51182">
    <property type="entry name" value="RmlC-like cupins"/>
    <property type="match status" value="2"/>
</dbReference>
<dbReference type="InterPro" id="IPR011051">
    <property type="entry name" value="RmlC_Cupin_sf"/>
</dbReference>
<organism evidence="1 2">
    <name type="scientific">Rhodoplanes tepidamans</name>
    <name type="common">Rhodoplanes cryptolactis</name>
    <dbReference type="NCBI Taxonomy" id="200616"/>
    <lineage>
        <taxon>Bacteria</taxon>
        <taxon>Pseudomonadati</taxon>
        <taxon>Pseudomonadota</taxon>
        <taxon>Alphaproteobacteria</taxon>
        <taxon>Hyphomicrobiales</taxon>
        <taxon>Nitrobacteraceae</taxon>
        <taxon>Rhodoplanes</taxon>
    </lineage>
</organism>
<protein>
    <recommendedName>
        <fullName evidence="3">Cupin 2 conserved barrel domain-containing protein</fullName>
    </recommendedName>
</protein>
<evidence type="ECO:0000313" key="2">
    <source>
        <dbReference type="Proteomes" id="UP001165652"/>
    </source>
</evidence>
<dbReference type="Proteomes" id="UP001165652">
    <property type="component" value="Unassembled WGS sequence"/>
</dbReference>
<comment type="caution">
    <text evidence="1">The sequence shown here is derived from an EMBL/GenBank/DDBJ whole genome shotgun (WGS) entry which is preliminary data.</text>
</comment>
<name>A0ABT5JJD6_RHOTP</name>
<sequence>MIPRPASYADHSVAPPDIEEPGARTWITRGANLVIAISDVTRGTVLSRDAQPDESMVFLASGSATIAAGGERIDAAAETLTIVPPGASRITATSDARIVRVFSNQAADLARQASNAATYSDGAPECAPIVPWPTPPDGFKLRQYTPLAVEKPETNMRIFRSTNLMLNVMTRRDGPRDPRKLSPHSHDDFEQCSVVLEGDYMHHLRWPWTPDQTTWRDDEHVTIGAPSVTVIPAKVVHTSNNVGPKRSWLLDVFAPPRMDFSKKPGMVINAADYPVPAEG</sequence>
<keyword evidence="2" id="KW-1185">Reference proteome</keyword>
<dbReference type="PANTHER" id="PTHR40112:SF1">
    <property type="entry name" value="H2HPP ISOMERASE"/>
    <property type="match status" value="1"/>
</dbReference>
<dbReference type="InterPro" id="IPR052535">
    <property type="entry name" value="Bacilysin_H2HPP_isomerase"/>
</dbReference>
<dbReference type="RefSeq" id="WP_272780538.1">
    <property type="nucleotide sequence ID" value="NZ_JAQQLI010000087.1"/>
</dbReference>